<comment type="subcellular location">
    <subcellularLocation>
        <location evidence="1">Membrane</location>
        <topology evidence="1">Multi-pass membrane protein</topology>
    </subcellularLocation>
</comment>
<keyword evidence="3" id="KW-0813">Transport</keyword>
<feature type="transmembrane region" description="Helical" evidence="8">
    <location>
        <begin position="346"/>
        <end position="365"/>
    </location>
</feature>
<dbReference type="RefSeq" id="WP_112881503.1">
    <property type="nucleotide sequence ID" value="NZ_QLUW01000001.1"/>
</dbReference>
<evidence type="ECO:0000313" key="9">
    <source>
        <dbReference type="EMBL" id="RAP78380.1"/>
    </source>
</evidence>
<protein>
    <submittedName>
        <fullName evidence="9">Spore gernimation protein</fullName>
    </submittedName>
</protein>
<dbReference type="Pfam" id="PF03845">
    <property type="entry name" value="Spore_permease"/>
    <property type="match status" value="1"/>
</dbReference>
<comment type="caution">
    <text evidence="9">The sequence shown here is derived from an EMBL/GenBank/DDBJ whole genome shotgun (WGS) entry which is preliminary data.</text>
</comment>
<feature type="transmembrane region" description="Helical" evidence="8">
    <location>
        <begin position="308"/>
        <end position="326"/>
    </location>
</feature>
<evidence type="ECO:0000256" key="8">
    <source>
        <dbReference type="SAM" id="Phobius"/>
    </source>
</evidence>
<feature type="transmembrane region" description="Helical" evidence="8">
    <location>
        <begin position="152"/>
        <end position="170"/>
    </location>
</feature>
<dbReference type="AlphaFoldDB" id="A0A328U781"/>
<dbReference type="InterPro" id="IPR004761">
    <property type="entry name" value="Spore_GerAB"/>
</dbReference>
<dbReference type="NCBIfam" id="TIGR00912">
    <property type="entry name" value="2A0309"/>
    <property type="match status" value="1"/>
</dbReference>
<feature type="transmembrane region" description="Helical" evidence="8">
    <location>
        <begin position="47"/>
        <end position="68"/>
    </location>
</feature>
<keyword evidence="10" id="KW-1185">Reference proteome</keyword>
<evidence type="ECO:0000256" key="5">
    <source>
        <dbReference type="ARBA" id="ARBA00022692"/>
    </source>
</evidence>
<dbReference type="GO" id="GO:0009847">
    <property type="term" value="P:spore germination"/>
    <property type="evidence" value="ECO:0007669"/>
    <property type="project" value="InterPro"/>
</dbReference>
<feature type="transmembrane region" description="Helical" evidence="8">
    <location>
        <begin position="88"/>
        <end position="107"/>
    </location>
</feature>
<dbReference type="EMBL" id="QLUW01000001">
    <property type="protein sequence ID" value="RAP78380.1"/>
    <property type="molecule type" value="Genomic_DNA"/>
</dbReference>
<evidence type="ECO:0000256" key="7">
    <source>
        <dbReference type="ARBA" id="ARBA00023136"/>
    </source>
</evidence>
<keyword evidence="5 8" id="KW-0812">Transmembrane</keyword>
<accession>A0A328U781</accession>
<comment type="similarity">
    <text evidence="2">Belongs to the amino acid-polyamine-organocation (APC) superfamily. Spore germination protein (SGP) (TC 2.A.3.9) family.</text>
</comment>
<keyword evidence="7 8" id="KW-0472">Membrane</keyword>
<evidence type="ECO:0000256" key="6">
    <source>
        <dbReference type="ARBA" id="ARBA00022989"/>
    </source>
</evidence>
<dbReference type="Gene3D" id="1.20.1740.10">
    <property type="entry name" value="Amino acid/polyamine transporter I"/>
    <property type="match status" value="1"/>
</dbReference>
<feature type="transmembrane region" description="Helical" evidence="8">
    <location>
        <begin position="16"/>
        <end position="35"/>
    </location>
</feature>
<evidence type="ECO:0000256" key="3">
    <source>
        <dbReference type="ARBA" id="ARBA00022448"/>
    </source>
</evidence>
<gene>
    <name evidence="9" type="ORF">DL346_08135</name>
</gene>
<sequence length="370" mass="42338">MTGSVLKPAKENQVTLLQYILIIHSMQLGIGVISLPRDLADTGGTDGWIALFIGYAGSLVASLLIVQIMKKHPEGTIIDLISRFFGRWSGYLMTAVFGVYFSLYAYLLLDRMILLIHSWIMQQSRPFVLMLLFVIPAYMIVKGGWRALGRYAEIILLCSLWMPFMLLTLFDQAHWLHLLPVLKEGWMPVFSTVPATVLSFLGFEAAFFLYPHLGNKKKASLGIFVANTLTLIVYLYVTILCFVVFSPDEITYYNDIMLTLAKIIEYRFVERFDIVMLTFYLLVISKTWIPALHMTVYCSHRLVPIGKAATHLLLLLIGMLAVTYIWNPGWLTSDKWIALFSKFGLLMAFIFPVALWCLLSVMSWFPRWQK</sequence>
<feature type="transmembrane region" description="Helical" evidence="8">
    <location>
        <begin position="127"/>
        <end position="145"/>
    </location>
</feature>
<evidence type="ECO:0000256" key="1">
    <source>
        <dbReference type="ARBA" id="ARBA00004141"/>
    </source>
</evidence>
<reference evidence="9 10" key="1">
    <citation type="submission" date="2018-06" db="EMBL/GenBank/DDBJ databases">
        <title>Paenibacillus montanisoli sp. nov., isolated from mountain area soil.</title>
        <authorList>
            <person name="Wu M."/>
        </authorList>
    </citation>
    <scope>NUCLEOTIDE SEQUENCE [LARGE SCALE GENOMIC DNA]</scope>
    <source>
        <strain evidence="9 10">RA17</strain>
    </source>
</reference>
<evidence type="ECO:0000256" key="2">
    <source>
        <dbReference type="ARBA" id="ARBA00007998"/>
    </source>
</evidence>
<dbReference type="GO" id="GO:0016020">
    <property type="term" value="C:membrane"/>
    <property type="evidence" value="ECO:0007669"/>
    <property type="project" value="UniProtKB-SubCell"/>
</dbReference>
<evidence type="ECO:0000313" key="10">
    <source>
        <dbReference type="Proteomes" id="UP000249260"/>
    </source>
</evidence>
<dbReference type="PANTHER" id="PTHR34975">
    <property type="entry name" value="SPORE GERMINATION PROTEIN A2"/>
    <property type="match status" value="1"/>
</dbReference>
<organism evidence="9 10">
    <name type="scientific">Paenibacillus montanisoli</name>
    <dbReference type="NCBI Taxonomy" id="2081970"/>
    <lineage>
        <taxon>Bacteria</taxon>
        <taxon>Bacillati</taxon>
        <taxon>Bacillota</taxon>
        <taxon>Bacilli</taxon>
        <taxon>Bacillales</taxon>
        <taxon>Paenibacillaceae</taxon>
        <taxon>Paenibacillus</taxon>
    </lineage>
</organism>
<feature type="transmembrane region" description="Helical" evidence="8">
    <location>
        <begin position="190"/>
        <end position="210"/>
    </location>
</feature>
<dbReference type="OrthoDB" id="2380120at2"/>
<dbReference type="PANTHER" id="PTHR34975:SF2">
    <property type="entry name" value="SPORE GERMINATION PROTEIN A2"/>
    <property type="match status" value="1"/>
</dbReference>
<dbReference type="Proteomes" id="UP000249260">
    <property type="component" value="Unassembled WGS sequence"/>
</dbReference>
<name>A0A328U781_9BACL</name>
<feature type="transmembrane region" description="Helical" evidence="8">
    <location>
        <begin position="222"/>
        <end position="245"/>
    </location>
</feature>
<evidence type="ECO:0000256" key="4">
    <source>
        <dbReference type="ARBA" id="ARBA00022544"/>
    </source>
</evidence>
<proteinExistence type="inferred from homology"/>
<feature type="transmembrane region" description="Helical" evidence="8">
    <location>
        <begin position="274"/>
        <end position="296"/>
    </location>
</feature>
<keyword evidence="6 8" id="KW-1133">Transmembrane helix</keyword>
<keyword evidence="4" id="KW-0309">Germination</keyword>